<keyword evidence="2" id="KW-1133">Transmembrane helix</keyword>
<evidence type="ECO:0000256" key="2">
    <source>
        <dbReference type="SAM" id="Phobius"/>
    </source>
</evidence>
<evidence type="ECO:0000256" key="1">
    <source>
        <dbReference type="SAM" id="MobiDB-lite"/>
    </source>
</evidence>
<comment type="caution">
    <text evidence="3">The sequence shown here is derived from an EMBL/GenBank/DDBJ whole genome shotgun (WGS) entry which is preliminary data.</text>
</comment>
<feature type="region of interest" description="Disordered" evidence="1">
    <location>
        <begin position="1"/>
        <end position="24"/>
    </location>
</feature>
<dbReference type="OrthoDB" id="7219977at2"/>
<reference evidence="3 4" key="1">
    <citation type="submission" date="2019-09" db="EMBL/GenBank/DDBJ databases">
        <title>Draft Whole-Genome sequence of Blastochloris sulfoviridis DSM 729.</title>
        <authorList>
            <person name="Meyer T.E."/>
            <person name="Kyndt J.A."/>
        </authorList>
    </citation>
    <scope>NUCLEOTIDE SEQUENCE [LARGE SCALE GENOMIC DNA]</scope>
    <source>
        <strain evidence="3 4">DSM 729</strain>
    </source>
</reference>
<dbReference type="AlphaFoldDB" id="A0A5M6I0Q9"/>
<feature type="transmembrane region" description="Helical" evidence="2">
    <location>
        <begin position="102"/>
        <end position="126"/>
    </location>
</feature>
<dbReference type="RefSeq" id="WP_150097263.1">
    <property type="nucleotide sequence ID" value="NZ_VWPL01000012.1"/>
</dbReference>
<dbReference type="EMBL" id="VWPL01000012">
    <property type="protein sequence ID" value="KAA5601756.1"/>
    <property type="molecule type" value="Genomic_DNA"/>
</dbReference>
<accession>A0A5M6I0Q9</accession>
<keyword evidence="2" id="KW-0812">Transmembrane</keyword>
<name>A0A5M6I0Q9_9HYPH</name>
<evidence type="ECO:0000313" key="4">
    <source>
        <dbReference type="Proteomes" id="UP000323886"/>
    </source>
</evidence>
<feature type="compositionally biased region" description="Basic and acidic residues" evidence="1">
    <location>
        <begin position="10"/>
        <end position="24"/>
    </location>
</feature>
<evidence type="ECO:0000313" key="3">
    <source>
        <dbReference type="EMBL" id="KAA5601756.1"/>
    </source>
</evidence>
<keyword evidence="4" id="KW-1185">Reference proteome</keyword>
<proteinExistence type="predicted"/>
<feature type="transmembrane region" description="Helical" evidence="2">
    <location>
        <begin position="56"/>
        <end position="82"/>
    </location>
</feature>
<sequence>MSAARHLQHHVTEPQRRAGGDWRRSPHQRHHWLLQFHRATVKVEARSLSSSLAETSIVLILGILLGIGTCCWLFFTLAVYALPLYAAISLGMWVYHDGGGAAAPVGIGILAGVAVWLGGQLMLAFARSAWIRGLVALAFAVPAGMAGYSVAHGLSTLAIADPRWQAAVAIIGAVAVAGSALARLALAPMTPETPSAGGPSHQSLGPPPSDQMVTAPTRRL</sequence>
<feature type="transmembrane region" description="Helical" evidence="2">
    <location>
        <begin position="166"/>
        <end position="186"/>
    </location>
</feature>
<dbReference type="Proteomes" id="UP000323886">
    <property type="component" value="Unassembled WGS sequence"/>
</dbReference>
<feature type="transmembrane region" description="Helical" evidence="2">
    <location>
        <begin position="133"/>
        <end position="154"/>
    </location>
</feature>
<keyword evidence="2" id="KW-0472">Membrane</keyword>
<protein>
    <submittedName>
        <fullName evidence="3">Uncharacterized protein</fullName>
    </submittedName>
</protein>
<feature type="region of interest" description="Disordered" evidence="1">
    <location>
        <begin position="192"/>
        <end position="220"/>
    </location>
</feature>
<organism evidence="3 4">
    <name type="scientific">Blastochloris sulfoviridis</name>
    <dbReference type="NCBI Taxonomy" id="50712"/>
    <lineage>
        <taxon>Bacteria</taxon>
        <taxon>Pseudomonadati</taxon>
        <taxon>Pseudomonadota</taxon>
        <taxon>Alphaproteobacteria</taxon>
        <taxon>Hyphomicrobiales</taxon>
        <taxon>Blastochloridaceae</taxon>
        <taxon>Blastochloris</taxon>
    </lineage>
</organism>
<gene>
    <name evidence="3" type="ORF">F1193_08530</name>
</gene>